<proteinExistence type="evidence at transcript level"/>
<keyword evidence="2" id="KW-0396">Initiation factor</keyword>
<reference evidence="2" key="1">
    <citation type="journal article" date="2015" name="Sci. Rep.">
        <title>Tissue- and time-dependent transcription in Ixodes ricinus salivary glands and midguts when blood feeding on the vertebrate host.</title>
        <authorList>
            <person name="Kotsyfakis M."/>
            <person name="Schwarz A."/>
            <person name="Erhart J."/>
            <person name="Ribeiro J.M."/>
        </authorList>
    </citation>
    <scope>NUCLEOTIDE SEQUENCE</scope>
    <source>
        <tissue evidence="2">Salivary gland and midgut</tissue>
    </source>
</reference>
<keyword evidence="2" id="KW-0648">Protein biosynthesis</keyword>
<feature type="region of interest" description="Disordered" evidence="1">
    <location>
        <begin position="1"/>
        <end position="171"/>
    </location>
</feature>
<feature type="compositionally biased region" description="Low complexity" evidence="1">
    <location>
        <begin position="54"/>
        <end position="73"/>
    </location>
</feature>
<evidence type="ECO:0000256" key="1">
    <source>
        <dbReference type="SAM" id="MobiDB-lite"/>
    </source>
</evidence>
<name>V5HW89_IXORI</name>
<sequence>MGGGGPSAPSRSFSEPRETGHGPSAGPHHRGNRGPPREGGAPIGETPRDGPQGKEPAAAKEGAPPKELAPAAPRDSSVKERKSEPKERASSAGGNGSKLNGEVRPDDSVGGADTPKTQREPRNRQASTTGNVAAAPPPAGVPSSGSSGKVASAPAVATPPREEQPMVNGSK</sequence>
<evidence type="ECO:0000313" key="2">
    <source>
        <dbReference type="EMBL" id="JAB80592.1"/>
    </source>
</evidence>
<organism evidence="2">
    <name type="scientific">Ixodes ricinus</name>
    <name type="common">Common tick</name>
    <name type="synonym">Acarus ricinus</name>
    <dbReference type="NCBI Taxonomy" id="34613"/>
    <lineage>
        <taxon>Eukaryota</taxon>
        <taxon>Metazoa</taxon>
        <taxon>Ecdysozoa</taxon>
        <taxon>Arthropoda</taxon>
        <taxon>Chelicerata</taxon>
        <taxon>Arachnida</taxon>
        <taxon>Acari</taxon>
        <taxon>Parasitiformes</taxon>
        <taxon>Ixodida</taxon>
        <taxon>Ixodoidea</taxon>
        <taxon>Ixodidae</taxon>
        <taxon>Ixodinae</taxon>
        <taxon>Ixodes</taxon>
    </lineage>
</organism>
<feature type="compositionally biased region" description="Basic and acidic residues" evidence="1">
    <location>
        <begin position="76"/>
        <end position="89"/>
    </location>
</feature>
<dbReference type="EMBL" id="GANP01003876">
    <property type="protein sequence ID" value="JAB80592.1"/>
    <property type="molecule type" value="mRNA"/>
</dbReference>
<dbReference type="AlphaFoldDB" id="V5HW89"/>
<dbReference type="GO" id="GO:0003743">
    <property type="term" value="F:translation initiation factor activity"/>
    <property type="evidence" value="ECO:0007669"/>
    <property type="project" value="UniProtKB-KW"/>
</dbReference>
<feature type="compositionally biased region" description="Low complexity" evidence="1">
    <location>
        <begin position="141"/>
        <end position="156"/>
    </location>
</feature>
<accession>V5HW89</accession>
<protein>
    <submittedName>
        <fullName evidence="2">Putative translation initiation factor if-2</fullName>
    </submittedName>
</protein>